<protein>
    <submittedName>
        <fullName evidence="1">Uncharacterized protein</fullName>
    </submittedName>
</protein>
<keyword evidence="2" id="KW-1185">Reference proteome</keyword>
<dbReference type="AlphaFoldDB" id="A0A6A6A0B0"/>
<sequence length="164" mass="19005">MDATLPVGQGHKNKTITIEELRQDNKLWYKLHVFMFDLRNFRTNTNSRERLELVTNELFIGNPYFDDNERQRLCNTIIDSSQRTLEDVLGAFFQTTLEKRLQGRIKETGDWRICAAHDLAPIFERAFRVNTKDLSKNKVFSKMVQKGGLGALDNGGVWKGIGRR</sequence>
<organism evidence="1 2">
    <name type="scientific">Dothidotthia symphoricarpi CBS 119687</name>
    <dbReference type="NCBI Taxonomy" id="1392245"/>
    <lineage>
        <taxon>Eukaryota</taxon>
        <taxon>Fungi</taxon>
        <taxon>Dikarya</taxon>
        <taxon>Ascomycota</taxon>
        <taxon>Pezizomycotina</taxon>
        <taxon>Dothideomycetes</taxon>
        <taxon>Pleosporomycetidae</taxon>
        <taxon>Pleosporales</taxon>
        <taxon>Dothidotthiaceae</taxon>
        <taxon>Dothidotthia</taxon>
    </lineage>
</organism>
<dbReference type="OrthoDB" id="2740448at2759"/>
<reference evidence="1" key="1">
    <citation type="journal article" date="2020" name="Stud. Mycol.">
        <title>101 Dothideomycetes genomes: a test case for predicting lifestyles and emergence of pathogens.</title>
        <authorList>
            <person name="Haridas S."/>
            <person name="Albert R."/>
            <person name="Binder M."/>
            <person name="Bloem J."/>
            <person name="Labutti K."/>
            <person name="Salamov A."/>
            <person name="Andreopoulos B."/>
            <person name="Baker S."/>
            <person name="Barry K."/>
            <person name="Bills G."/>
            <person name="Bluhm B."/>
            <person name="Cannon C."/>
            <person name="Castanera R."/>
            <person name="Culley D."/>
            <person name="Daum C."/>
            <person name="Ezra D."/>
            <person name="Gonzalez J."/>
            <person name="Henrissat B."/>
            <person name="Kuo A."/>
            <person name="Liang C."/>
            <person name="Lipzen A."/>
            <person name="Lutzoni F."/>
            <person name="Magnuson J."/>
            <person name="Mondo S."/>
            <person name="Nolan M."/>
            <person name="Ohm R."/>
            <person name="Pangilinan J."/>
            <person name="Park H.-J."/>
            <person name="Ramirez L."/>
            <person name="Alfaro M."/>
            <person name="Sun H."/>
            <person name="Tritt A."/>
            <person name="Yoshinaga Y."/>
            <person name="Zwiers L.-H."/>
            <person name="Turgeon B."/>
            <person name="Goodwin S."/>
            <person name="Spatafora J."/>
            <person name="Crous P."/>
            <person name="Grigoriev I."/>
        </authorList>
    </citation>
    <scope>NUCLEOTIDE SEQUENCE</scope>
    <source>
        <strain evidence="1">CBS 119687</strain>
    </source>
</reference>
<dbReference type="RefSeq" id="XP_033519632.1">
    <property type="nucleotide sequence ID" value="XM_033668900.1"/>
</dbReference>
<proteinExistence type="predicted"/>
<dbReference type="EMBL" id="ML977516">
    <property type="protein sequence ID" value="KAF2125240.1"/>
    <property type="molecule type" value="Genomic_DNA"/>
</dbReference>
<evidence type="ECO:0000313" key="2">
    <source>
        <dbReference type="Proteomes" id="UP000799771"/>
    </source>
</evidence>
<accession>A0A6A6A0B0</accession>
<dbReference type="GeneID" id="54409332"/>
<evidence type="ECO:0000313" key="1">
    <source>
        <dbReference type="EMBL" id="KAF2125240.1"/>
    </source>
</evidence>
<name>A0A6A6A0B0_9PLEO</name>
<dbReference type="Proteomes" id="UP000799771">
    <property type="component" value="Unassembled WGS sequence"/>
</dbReference>
<gene>
    <name evidence="1" type="ORF">P153DRAFT_369942</name>
</gene>